<sequence length="309" mass="35483">MPARSPTYGHALVFTGDAAHRRLSVSFYDEAKAQRAEIETLKATIYEQEQRRRQLEAQVLEREQCVAVLAQHISQLPGLRLQSEPIPPEPAVGPDSATARRERILKLVIERFDRNQDEKLDGDELLAFKRTTTRLREGFAEVRVALDGKDDEIRRIEQHRSHVDSELQAAKDQVFTLSTDLKKALGDLAAATTAVHDLRALVEDQVTEKEKWQRYCWELEERLFDAVHISESKERVLWKALDAKKEETRKNMLLYMESQRGKRHWVFPRDAKATNTEPTNQFLWGDAADDESDECSTAVSDCAIEQSQQ</sequence>
<accession>A0AAD5Q1J2</accession>
<dbReference type="Proteomes" id="UP001209570">
    <property type="component" value="Unassembled WGS sequence"/>
</dbReference>
<evidence type="ECO:0000259" key="2">
    <source>
        <dbReference type="PROSITE" id="PS50222"/>
    </source>
</evidence>
<proteinExistence type="predicted"/>
<dbReference type="InterPro" id="IPR002048">
    <property type="entry name" value="EF_hand_dom"/>
</dbReference>
<protein>
    <recommendedName>
        <fullName evidence="2">EF-hand domain-containing protein</fullName>
    </recommendedName>
</protein>
<reference evidence="3" key="1">
    <citation type="submission" date="2021-12" db="EMBL/GenBank/DDBJ databases">
        <title>Prjna785345.</title>
        <authorList>
            <person name="Rujirawat T."/>
            <person name="Krajaejun T."/>
        </authorList>
    </citation>
    <scope>NUCLEOTIDE SEQUENCE</scope>
    <source>
        <strain evidence="3">Pi057C3</strain>
    </source>
</reference>
<dbReference type="AlphaFoldDB" id="A0AAD5Q1J2"/>
<name>A0AAD5Q1J2_PYTIN</name>
<keyword evidence="1" id="KW-0175">Coiled coil</keyword>
<dbReference type="PROSITE" id="PS50222">
    <property type="entry name" value="EF_HAND_2"/>
    <property type="match status" value="1"/>
</dbReference>
<comment type="caution">
    <text evidence="3">The sequence shown here is derived from an EMBL/GenBank/DDBJ whole genome shotgun (WGS) entry which is preliminary data.</text>
</comment>
<dbReference type="GO" id="GO:0005509">
    <property type="term" value="F:calcium ion binding"/>
    <property type="evidence" value="ECO:0007669"/>
    <property type="project" value="InterPro"/>
</dbReference>
<evidence type="ECO:0000313" key="3">
    <source>
        <dbReference type="EMBL" id="KAJ0391759.1"/>
    </source>
</evidence>
<organism evidence="3 4">
    <name type="scientific">Pythium insidiosum</name>
    <name type="common">Pythiosis disease agent</name>
    <dbReference type="NCBI Taxonomy" id="114742"/>
    <lineage>
        <taxon>Eukaryota</taxon>
        <taxon>Sar</taxon>
        <taxon>Stramenopiles</taxon>
        <taxon>Oomycota</taxon>
        <taxon>Peronosporomycetes</taxon>
        <taxon>Pythiales</taxon>
        <taxon>Pythiaceae</taxon>
        <taxon>Pythium</taxon>
    </lineage>
</organism>
<keyword evidence="4" id="KW-1185">Reference proteome</keyword>
<feature type="coiled-coil region" evidence="1">
    <location>
        <begin position="31"/>
        <end position="58"/>
    </location>
</feature>
<evidence type="ECO:0000256" key="1">
    <source>
        <dbReference type="SAM" id="Coils"/>
    </source>
</evidence>
<dbReference type="EMBL" id="JAKCXM010000854">
    <property type="protein sequence ID" value="KAJ0391759.1"/>
    <property type="molecule type" value="Genomic_DNA"/>
</dbReference>
<gene>
    <name evidence="3" type="ORF">P43SY_001841</name>
</gene>
<evidence type="ECO:0000313" key="4">
    <source>
        <dbReference type="Proteomes" id="UP001209570"/>
    </source>
</evidence>
<feature type="domain" description="EF-hand" evidence="2">
    <location>
        <begin position="100"/>
        <end position="135"/>
    </location>
</feature>